<evidence type="ECO:0000313" key="5">
    <source>
        <dbReference type="Proteomes" id="UP000419017"/>
    </source>
</evidence>
<protein>
    <submittedName>
        <fullName evidence="4">Uncharacterized protein</fullName>
    </submittedName>
</protein>
<evidence type="ECO:0000256" key="1">
    <source>
        <dbReference type="ARBA" id="ARBA00022490"/>
    </source>
</evidence>
<dbReference type="PROSITE" id="PS50084">
    <property type="entry name" value="KH_TYPE_1"/>
    <property type="match status" value="1"/>
</dbReference>
<dbReference type="GO" id="GO:0003723">
    <property type="term" value="F:RNA binding"/>
    <property type="evidence" value="ECO:0007669"/>
    <property type="project" value="UniProtKB-UniRule"/>
</dbReference>
<dbReference type="Pfam" id="PF13083">
    <property type="entry name" value="KH_KhpA-B"/>
    <property type="match status" value="1"/>
</dbReference>
<dbReference type="Proteomes" id="UP000419017">
    <property type="component" value="Unassembled WGS sequence"/>
</dbReference>
<accession>A0A6I8MDZ9</accession>
<gene>
    <name evidence="4" type="ORF">OMES3154_00605</name>
</gene>
<organism evidence="4 5">
    <name type="scientific">Oceanivirga miroungae</name>
    <dbReference type="NCBI Taxonomy" id="1130046"/>
    <lineage>
        <taxon>Bacteria</taxon>
        <taxon>Fusobacteriati</taxon>
        <taxon>Fusobacteriota</taxon>
        <taxon>Fusobacteriia</taxon>
        <taxon>Fusobacteriales</taxon>
        <taxon>Leptotrichiaceae</taxon>
        <taxon>Oceanivirga</taxon>
    </lineage>
</organism>
<dbReference type="SUPFAM" id="SSF54814">
    <property type="entry name" value="Prokaryotic type KH domain (KH-domain type II)"/>
    <property type="match status" value="1"/>
</dbReference>
<name>A0A6I8MDZ9_9FUSO</name>
<keyword evidence="5" id="KW-1185">Reference proteome</keyword>
<keyword evidence="1" id="KW-0963">Cytoplasm</keyword>
<proteinExistence type="predicted"/>
<sequence length="79" mass="9200">MVDYEKIVKFFLQEYILDENYEVKINKNKENITITVVLDKKDMGKLIGKNGNIITSLRNLINSISNKDKKNVKILVKNN</sequence>
<dbReference type="PANTHER" id="PTHR34654:SF1">
    <property type="entry name" value="RNA-BINDING PROTEIN KHPA"/>
    <property type="match status" value="1"/>
</dbReference>
<evidence type="ECO:0000256" key="3">
    <source>
        <dbReference type="PROSITE-ProRule" id="PRU00117"/>
    </source>
</evidence>
<reference evidence="4 5" key="1">
    <citation type="submission" date="2019-10" db="EMBL/GenBank/DDBJ databases">
        <authorList>
            <person name="Blom J."/>
        </authorList>
    </citation>
    <scope>NUCLEOTIDE SEQUENCE [LARGE SCALE GENOMIC DNA]</scope>
    <source>
        <strain evidence="4 5">ES3154-GLU</strain>
    </source>
</reference>
<dbReference type="AlphaFoldDB" id="A0A6I8MDZ9"/>
<dbReference type="InterPro" id="IPR015946">
    <property type="entry name" value="KH_dom-like_a/b"/>
</dbReference>
<dbReference type="EMBL" id="CABWIB010000001">
    <property type="protein sequence ID" value="VWL85321.1"/>
    <property type="molecule type" value="Genomic_DNA"/>
</dbReference>
<dbReference type="Gene3D" id="3.30.300.20">
    <property type="match status" value="1"/>
</dbReference>
<keyword evidence="2 3" id="KW-0694">RNA-binding</keyword>
<dbReference type="RefSeq" id="WP_197271477.1">
    <property type="nucleotide sequence ID" value="NZ_CABWIB010000001.1"/>
</dbReference>
<dbReference type="InterPro" id="IPR009019">
    <property type="entry name" value="KH_sf_prok-type"/>
</dbReference>
<evidence type="ECO:0000313" key="4">
    <source>
        <dbReference type="EMBL" id="VWL85321.1"/>
    </source>
</evidence>
<evidence type="ECO:0000256" key="2">
    <source>
        <dbReference type="ARBA" id="ARBA00022884"/>
    </source>
</evidence>
<dbReference type="PANTHER" id="PTHR34654">
    <property type="entry name" value="UPF0109 PROTEIN SCO5592"/>
    <property type="match status" value="1"/>
</dbReference>
<dbReference type="InterPro" id="IPR020627">
    <property type="entry name" value="KhpA"/>
</dbReference>